<feature type="transmembrane region" description="Helical" evidence="7">
    <location>
        <begin position="432"/>
        <end position="453"/>
    </location>
</feature>
<dbReference type="Gene3D" id="1.20.1720.10">
    <property type="entry name" value="Multidrug resistance protein D"/>
    <property type="match status" value="1"/>
</dbReference>
<feature type="transmembrane region" description="Helical" evidence="7">
    <location>
        <begin position="161"/>
        <end position="183"/>
    </location>
</feature>
<dbReference type="RefSeq" id="WP_245987870.1">
    <property type="nucleotide sequence ID" value="NZ_QRDY01000019.1"/>
</dbReference>
<feature type="domain" description="Major facilitator superfamily (MFS) profile" evidence="8">
    <location>
        <begin position="8"/>
        <end position="457"/>
    </location>
</feature>
<evidence type="ECO:0000313" key="9">
    <source>
        <dbReference type="EMBL" id="RED55154.1"/>
    </source>
</evidence>
<comment type="subcellular location">
    <subcellularLocation>
        <location evidence="1">Cell membrane</location>
        <topology evidence="1">Multi-pass membrane protein</topology>
    </subcellularLocation>
</comment>
<dbReference type="InterPro" id="IPR036259">
    <property type="entry name" value="MFS_trans_sf"/>
</dbReference>
<feature type="transmembrane region" description="Helical" evidence="7">
    <location>
        <begin position="327"/>
        <end position="345"/>
    </location>
</feature>
<feature type="transmembrane region" description="Helical" evidence="7">
    <location>
        <begin position="75"/>
        <end position="92"/>
    </location>
</feature>
<dbReference type="PROSITE" id="PS51257">
    <property type="entry name" value="PROKAR_LIPOPROTEIN"/>
    <property type="match status" value="1"/>
</dbReference>
<keyword evidence="10" id="KW-1185">Reference proteome</keyword>
<feature type="transmembrane region" description="Helical" evidence="7">
    <location>
        <begin position="357"/>
        <end position="379"/>
    </location>
</feature>
<gene>
    <name evidence="9" type="ORF">DFP95_11989</name>
</gene>
<sequence length="474" mass="49847">MKSSNHMILILIVACQLMIILDSSVMVTALPEIGATMHLSTTSLTWVQNAYILVFGGLLLLGARTGDIIGRRRTLSLGVALFTVASVLVGIAQSAEFLLFSRALQGLAAAFATPSTLALLSISFTEKKERAKAIAVYSAIAGGGGSVGLVLGGWLTEFVSWRVGMFINVPIGIALLILAPRFLKETDKNAGNFDGMGALTSVLGMSALVFGFIQAASEGWGRPLTLISLAVGAAMLTSFFFIEARAKQPITPLRLFASRRRSGAYLGRFLMVAGNFSLFFFLPQYLQNVLGFTAFQAGLAFLPMSVVMFGMMYAMPRLVSRFGNLKVLIAGIAIAIIGTLLLSPLSSHTLYFPEMFVPLIIMGIGAGMVFSPFTSIGISEVEARDAGAASGLVNAAHQTGGSLGLAILVTVFEAAKGGGEASKSAFAHATSAAILGSAAFLTASLIVVLVWFMPDLKPVKKTSAQPEGKVREAV</sequence>
<dbReference type="InterPro" id="IPR020846">
    <property type="entry name" value="MFS_dom"/>
</dbReference>
<keyword evidence="3" id="KW-1003">Cell membrane</keyword>
<feature type="transmembrane region" description="Helical" evidence="7">
    <location>
        <begin position="223"/>
        <end position="242"/>
    </location>
</feature>
<accession>A0A3D9I075</accession>
<evidence type="ECO:0000259" key="8">
    <source>
        <dbReference type="PROSITE" id="PS50850"/>
    </source>
</evidence>
<dbReference type="GO" id="GO:0005886">
    <property type="term" value="C:plasma membrane"/>
    <property type="evidence" value="ECO:0007669"/>
    <property type="project" value="UniProtKB-SubCell"/>
</dbReference>
<proteinExistence type="predicted"/>
<dbReference type="EMBL" id="QRDY01000019">
    <property type="protein sequence ID" value="RED55154.1"/>
    <property type="molecule type" value="Genomic_DNA"/>
</dbReference>
<evidence type="ECO:0000256" key="7">
    <source>
        <dbReference type="SAM" id="Phobius"/>
    </source>
</evidence>
<evidence type="ECO:0000256" key="6">
    <source>
        <dbReference type="ARBA" id="ARBA00023136"/>
    </source>
</evidence>
<dbReference type="Gene3D" id="1.20.1250.20">
    <property type="entry name" value="MFS general substrate transporter like domains"/>
    <property type="match status" value="1"/>
</dbReference>
<dbReference type="PANTHER" id="PTHR42718">
    <property type="entry name" value="MAJOR FACILITATOR SUPERFAMILY MULTIDRUG TRANSPORTER MFSC"/>
    <property type="match status" value="1"/>
</dbReference>
<keyword evidence="4 7" id="KW-0812">Transmembrane</keyword>
<feature type="transmembrane region" description="Helical" evidence="7">
    <location>
        <begin position="263"/>
        <end position="282"/>
    </location>
</feature>
<feature type="transmembrane region" description="Helical" evidence="7">
    <location>
        <begin position="195"/>
        <end position="217"/>
    </location>
</feature>
<feature type="transmembrane region" description="Helical" evidence="7">
    <location>
        <begin position="104"/>
        <end position="122"/>
    </location>
</feature>
<dbReference type="Proteomes" id="UP000256869">
    <property type="component" value="Unassembled WGS sequence"/>
</dbReference>
<dbReference type="GO" id="GO:0022857">
    <property type="term" value="F:transmembrane transporter activity"/>
    <property type="evidence" value="ECO:0007669"/>
    <property type="project" value="InterPro"/>
</dbReference>
<dbReference type="PROSITE" id="PS50850">
    <property type="entry name" value="MFS"/>
    <property type="match status" value="1"/>
</dbReference>
<evidence type="ECO:0000256" key="4">
    <source>
        <dbReference type="ARBA" id="ARBA00022692"/>
    </source>
</evidence>
<feature type="transmembrane region" description="Helical" evidence="7">
    <location>
        <begin position="134"/>
        <end position="155"/>
    </location>
</feature>
<organism evidence="9 10">
    <name type="scientific">Cohnella lupini</name>
    <dbReference type="NCBI Taxonomy" id="1294267"/>
    <lineage>
        <taxon>Bacteria</taxon>
        <taxon>Bacillati</taxon>
        <taxon>Bacillota</taxon>
        <taxon>Bacilli</taxon>
        <taxon>Bacillales</taxon>
        <taxon>Paenibacillaceae</taxon>
        <taxon>Cohnella</taxon>
    </lineage>
</organism>
<evidence type="ECO:0000256" key="2">
    <source>
        <dbReference type="ARBA" id="ARBA00022448"/>
    </source>
</evidence>
<dbReference type="CDD" id="cd17321">
    <property type="entry name" value="MFS_MMR_MDR_like"/>
    <property type="match status" value="1"/>
</dbReference>
<reference evidence="9 10" key="1">
    <citation type="submission" date="2018-07" db="EMBL/GenBank/DDBJ databases">
        <title>Genomic Encyclopedia of Type Strains, Phase III (KMG-III): the genomes of soil and plant-associated and newly described type strains.</title>
        <authorList>
            <person name="Whitman W."/>
        </authorList>
    </citation>
    <scope>NUCLEOTIDE SEQUENCE [LARGE SCALE GENOMIC DNA]</scope>
    <source>
        <strain evidence="9 10">CECT 8236</strain>
    </source>
</reference>
<feature type="transmembrane region" description="Helical" evidence="7">
    <location>
        <begin position="45"/>
        <end position="63"/>
    </location>
</feature>
<feature type="transmembrane region" description="Helical" evidence="7">
    <location>
        <begin position="294"/>
        <end position="315"/>
    </location>
</feature>
<comment type="caution">
    <text evidence="9">The sequence shown here is derived from an EMBL/GenBank/DDBJ whole genome shotgun (WGS) entry which is preliminary data.</text>
</comment>
<dbReference type="AlphaFoldDB" id="A0A3D9I075"/>
<keyword evidence="6 7" id="KW-0472">Membrane</keyword>
<protein>
    <submittedName>
        <fullName evidence="9">EmrB/QacA subfamily drug resistance transporter</fullName>
    </submittedName>
</protein>
<dbReference type="PANTHER" id="PTHR42718:SF46">
    <property type="entry name" value="BLR6921 PROTEIN"/>
    <property type="match status" value="1"/>
</dbReference>
<dbReference type="SUPFAM" id="SSF103473">
    <property type="entry name" value="MFS general substrate transporter"/>
    <property type="match status" value="1"/>
</dbReference>
<evidence type="ECO:0000256" key="5">
    <source>
        <dbReference type="ARBA" id="ARBA00022989"/>
    </source>
</evidence>
<evidence type="ECO:0000313" key="10">
    <source>
        <dbReference type="Proteomes" id="UP000256869"/>
    </source>
</evidence>
<evidence type="ECO:0000256" key="3">
    <source>
        <dbReference type="ARBA" id="ARBA00022475"/>
    </source>
</evidence>
<keyword evidence="5 7" id="KW-1133">Transmembrane helix</keyword>
<evidence type="ECO:0000256" key="1">
    <source>
        <dbReference type="ARBA" id="ARBA00004651"/>
    </source>
</evidence>
<feature type="transmembrane region" description="Helical" evidence="7">
    <location>
        <begin position="391"/>
        <end position="412"/>
    </location>
</feature>
<keyword evidence="2" id="KW-0813">Transport</keyword>
<name>A0A3D9I075_9BACL</name>
<dbReference type="InterPro" id="IPR011701">
    <property type="entry name" value="MFS"/>
</dbReference>
<dbReference type="Pfam" id="PF07690">
    <property type="entry name" value="MFS_1"/>
    <property type="match status" value="1"/>
</dbReference>